<evidence type="ECO:0000313" key="4">
    <source>
        <dbReference type="Proteomes" id="UP000546162"/>
    </source>
</evidence>
<protein>
    <submittedName>
        <fullName evidence="3">Uncharacterized protein</fullName>
    </submittedName>
</protein>
<keyword evidence="2" id="KW-0732">Signal</keyword>
<dbReference type="AlphaFoldDB" id="A0A7W7H4J6"/>
<evidence type="ECO:0000256" key="1">
    <source>
        <dbReference type="SAM" id="MobiDB-lite"/>
    </source>
</evidence>
<dbReference type="RefSeq" id="WP_185044046.1">
    <property type="nucleotide sequence ID" value="NZ_BAABFG010000005.1"/>
</dbReference>
<gene>
    <name evidence="3" type="ORF">BJY16_007257</name>
</gene>
<keyword evidence="4" id="KW-1185">Reference proteome</keyword>
<dbReference type="EMBL" id="JACHNB010000001">
    <property type="protein sequence ID" value="MBB4743798.1"/>
    <property type="molecule type" value="Genomic_DNA"/>
</dbReference>
<reference evidence="3 4" key="1">
    <citation type="submission" date="2020-08" db="EMBL/GenBank/DDBJ databases">
        <title>Sequencing the genomes of 1000 actinobacteria strains.</title>
        <authorList>
            <person name="Klenk H.-P."/>
        </authorList>
    </citation>
    <scope>NUCLEOTIDE SEQUENCE [LARGE SCALE GENOMIC DNA]</scope>
    <source>
        <strain evidence="3 4">DSM 45809</strain>
    </source>
</reference>
<feature type="compositionally biased region" description="Pro residues" evidence="1">
    <location>
        <begin position="23"/>
        <end position="36"/>
    </location>
</feature>
<feature type="signal peptide" evidence="2">
    <location>
        <begin position="1"/>
        <end position="17"/>
    </location>
</feature>
<sequence>MLDEVRACLLLAVAALAGCGTAPPSPESAKPSPPPRVSATSSVPVRTAAPASSAADASSGWEITVYYTAVERFHTGAPTTVTGCPRLDCAHGTADLGTFPADFVQAVQDEGTGRTTAGQYLNWSYDVGFWLDSAPRDTDGDRLTPFVSAAADPNVLPDGTRFRISACGSQDDGSSPPAAICAALRDAAWQITDEFTPGLGGSRHLDAYIGPETGPGFTDSDWYLTLTGAAITIG</sequence>
<dbReference type="Proteomes" id="UP000546162">
    <property type="component" value="Unassembled WGS sequence"/>
</dbReference>
<feature type="chain" id="PRO_5039039074" evidence="2">
    <location>
        <begin position="18"/>
        <end position="234"/>
    </location>
</feature>
<comment type="caution">
    <text evidence="3">The sequence shown here is derived from an EMBL/GenBank/DDBJ whole genome shotgun (WGS) entry which is preliminary data.</text>
</comment>
<feature type="region of interest" description="Disordered" evidence="1">
    <location>
        <begin position="22"/>
        <end position="51"/>
    </location>
</feature>
<name>A0A7W7H4J6_9ACTN</name>
<accession>A0A7W7H4J6</accession>
<evidence type="ECO:0000256" key="2">
    <source>
        <dbReference type="SAM" id="SignalP"/>
    </source>
</evidence>
<organism evidence="3 4">
    <name type="scientific">Actinoplanes octamycinicus</name>
    <dbReference type="NCBI Taxonomy" id="135948"/>
    <lineage>
        <taxon>Bacteria</taxon>
        <taxon>Bacillati</taxon>
        <taxon>Actinomycetota</taxon>
        <taxon>Actinomycetes</taxon>
        <taxon>Micromonosporales</taxon>
        <taxon>Micromonosporaceae</taxon>
        <taxon>Actinoplanes</taxon>
    </lineage>
</organism>
<evidence type="ECO:0000313" key="3">
    <source>
        <dbReference type="EMBL" id="MBB4743798.1"/>
    </source>
</evidence>
<proteinExistence type="predicted"/>
<feature type="compositionally biased region" description="Low complexity" evidence="1">
    <location>
        <begin position="41"/>
        <end position="51"/>
    </location>
</feature>
<dbReference type="PROSITE" id="PS51257">
    <property type="entry name" value="PROKAR_LIPOPROTEIN"/>
    <property type="match status" value="1"/>
</dbReference>